<dbReference type="AlphaFoldDB" id="A0A7J5AS67"/>
<dbReference type="RefSeq" id="WP_150898097.1">
    <property type="nucleotide sequence ID" value="NZ_WAAU01000003.1"/>
</dbReference>
<keyword evidence="1" id="KW-0175">Coiled coil</keyword>
<reference evidence="2 3" key="1">
    <citation type="submission" date="2019-09" db="EMBL/GenBank/DDBJ databases">
        <authorList>
            <person name="Cao W.R."/>
        </authorList>
    </citation>
    <scope>NUCLEOTIDE SEQUENCE [LARGE SCALE GENOMIC DNA]</scope>
    <source>
        <strain evidence="3">a4</strain>
    </source>
</reference>
<dbReference type="EMBL" id="WAAU01000003">
    <property type="protein sequence ID" value="KAB1160468.1"/>
    <property type="molecule type" value="Genomic_DNA"/>
</dbReference>
<sequence>MSKQYETGNAKNVANLQKLIEHISLYTNYNPPVESLTVENLNLLYANALNAITEAEEKRNAKKNAISVRQEKYNTLKKTSTRVINQLEILGLTEGILAQAKHLNKLIQGNTKKKKQIDEATGEEKKTISTSRQSYTQLADNFAKLIQLLTTIPAYSPNLEELKLESLNDYHASLVESTKKVDQTEAAFSSKLIERNAILYKDGANLYTTVQNVKKYVKSIYGAKSPEYQNIAKIKFIVNL</sequence>
<dbReference type="Proteomes" id="UP000467305">
    <property type="component" value="Unassembled WGS sequence"/>
</dbReference>
<gene>
    <name evidence="2" type="ORF">F7018_00910</name>
</gene>
<dbReference type="OrthoDB" id="749061at2"/>
<accession>A0A7J5AS67</accession>
<protein>
    <submittedName>
        <fullName evidence="2">Uncharacterized protein</fullName>
    </submittedName>
</protein>
<name>A0A7J5AS67_9FLAO</name>
<evidence type="ECO:0000313" key="2">
    <source>
        <dbReference type="EMBL" id="KAB1160468.1"/>
    </source>
</evidence>
<feature type="coiled-coil region" evidence="1">
    <location>
        <begin position="38"/>
        <end position="65"/>
    </location>
</feature>
<organism evidence="2 3">
    <name type="scientific">Tenacibaculum aiptasiae</name>
    <dbReference type="NCBI Taxonomy" id="426481"/>
    <lineage>
        <taxon>Bacteria</taxon>
        <taxon>Pseudomonadati</taxon>
        <taxon>Bacteroidota</taxon>
        <taxon>Flavobacteriia</taxon>
        <taxon>Flavobacteriales</taxon>
        <taxon>Flavobacteriaceae</taxon>
        <taxon>Tenacibaculum</taxon>
    </lineage>
</organism>
<evidence type="ECO:0000256" key="1">
    <source>
        <dbReference type="SAM" id="Coils"/>
    </source>
</evidence>
<evidence type="ECO:0000313" key="3">
    <source>
        <dbReference type="Proteomes" id="UP000467305"/>
    </source>
</evidence>
<keyword evidence="3" id="KW-1185">Reference proteome</keyword>
<comment type="caution">
    <text evidence="2">The sequence shown here is derived from an EMBL/GenBank/DDBJ whole genome shotgun (WGS) entry which is preliminary data.</text>
</comment>
<proteinExistence type="predicted"/>